<feature type="transmembrane region" description="Helical" evidence="1">
    <location>
        <begin position="93"/>
        <end position="118"/>
    </location>
</feature>
<dbReference type="RefSeq" id="WP_135349580.1">
    <property type="nucleotide sequence ID" value="NZ_SRJD01000022.1"/>
</dbReference>
<proteinExistence type="predicted"/>
<keyword evidence="1" id="KW-0812">Transmembrane</keyword>
<feature type="transmembrane region" description="Helical" evidence="1">
    <location>
        <begin position="12"/>
        <end position="35"/>
    </location>
</feature>
<comment type="caution">
    <text evidence="2">The sequence shown here is derived from an EMBL/GenBank/DDBJ whole genome shotgun (WGS) entry which is preliminary data.</text>
</comment>
<protein>
    <recommendedName>
        <fullName evidence="4">DUF4064 domain-containing protein</fullName>
    </recommendedName>
</protein>
<accession>A0A4Z0GID3</accession>
<evidence type="ECO:0000313" key="2">
    <source>
        <dbReference type="EMBL" id="TGA96573.1"/>
    </source>
</evidence>
<keyword evidence="1" id="KW-1133">Transmembrane helix</keyword>
<keyword evidence="1" id="KW-0472">Membrane</keyword>
<evidence type="ECO:0000313" key="3">
    <source>
        <dbReference type="Proteomes" id="UP000298347"/>
    </source>
</evidence>
<evidence type="ECO:0000256" key="1">
    <source>
        <dbReference type="SAM" id="Phobius"/>
    </source>
</evidence>
<name>A0A4Z0GID3_9BACL</name>
<feature type="transmembrane region" description="Helical" evidence="1">
    <location>
        <begin position="47"/>
        <end position="72"/>
    </location>
</feature>
<keyword evidence="3" id="KW-1185">Reference proteome</keyword>
<gene>
    <name evidence="2" type="ORF">E4665_14855</name>
</gene>
<dbReference type="EMBL" id="SRJD01000022">
    <property type="protein sequence ID" value="TGA96573.1"/>
    <property type="molecule type" value="Genomic_DNA"/>
</dbReference>
<dbReference type="Proteomes" id="UP000298347">
    <property type="component" value="Unassembled WGS sequence"/>
</dbReference>
<sequence length="133" mass="14209">MKKTLGINHLAGSLDIINALLALIFYPVILIVGFGTDDPYTEFQSGLVVLGTLLFYLIFFGAGLVIHIIGLVKSKKAGVSITGHILGILGTGCFLIAGLILAIPDVILLILAAIFTFIQKNVNHYPETSTLDQ</sequence>
<evidence type="ECO:0008006" key="4">
    <source>
        <dbReference type="Google" id="ProtNLM"/>
    </source>
</evidence>
<reference evidence="2 3" key="1">
    <citation type="journal article" date="2015" name="Int. J. Syst. Evol. Microbiol.">
        <title>Sporolactobacillus shoreae sp. nov. and Sporolactobacillus spathodeae sp. nov., two spore-forming lactic acid bacteria isolated from tree barks in Thailand.</title>
        <authorList>
            <person name="Thamacharoensuk T."/>
            <person name="Kitahara M."/>
            <person name="Ohkuma M."/>
            <person name="Thongchul N."/>
            <person name="Tanasupawat S."/>
        </authorList>
    </citation>
    <scope>NUCLEOTIDE SEQUENCE [LARGE SCALE GENOMIC DNA]</scope>
    <source>
        <strain evidence="2 3">BK92</strain>
    </source>
</reference>
<organism evidence="2 3">
    <name type="scientific">Sporolactobacillus shoreae</name>
    <dbReference type="NCBI Taxonomy" id="1465501"/>
    <lineage>
        <taxon>Bacteria</taxon>
        <taxon>Bacillati</taxon>
        <taxon>Bacillota</taxon>
        <taxon>Bacilli</taxon>
        <taxon>Bacillales</taxon>
        <taxon>Sporolactobacillaceae</taxon>
        <taxon>Sporolactobacillus</taxon>
    </lineage>
</organism>
<dbReference type="AlphaFoldDB" id="A0A4Z0GID3"/>